<dbReference type="SUPFAM" id="SSF56925">
    <property type="entry name" value="OMPA-like"/>
    <property type="match status" value="1"/>
</dbReference>
<feature type="signal peptide" evidence="1">
    <location>
        <begin position="1"/>
        <end position="25"/>
    </location>
</feature>
<evidence type="ECO:0008006" key="3">
    <source>
        <dbReference type="Google" id="ProtNLM"/>
    </source>
</evidence>
<reference evidence="2" key="1">
    <citation type="submission" date="2024-07" db="EMBL/GenBank/DDBJ databases">
        <title>Complete genome sequence of Verrucomicrobiaceae bacterium NT6N.</title>
        <authorList>
            <person name="Huang C."/>
            <person name="Takami H."/>
            <person name="Hamasaki K."/>
        </authorList>
    </citation>
    <scope>NUCLEOTIDE SEQUENCE</scope>
    <source>
        <strain evidence="2">NT6N</strain>
    </source>
</reference>
<dbReference type="Gene3D" id="2.40.160.20">
    <property type="match status" value="1"/>
</dbReference>
<dbReference type="AlphaFoldDB" id="A0AAT9FI86"/>
<accession>A0AAT9FI86</accession>
<keyword evidence="1" id="KW-0732">Signal</keyword>
<evidence type="ECO:0000313" key="2">
    <source>
        <dbReference type="EMBL" id="BDS05655.1"/>
    </source>
</evidence>
<dbReference type="InterPro" id="IPR018550">
    <property type="entry name" value="Lipid-A_deacylase-rel"/>
</dbReference>
<proteinExistence type="predicted"/>
<dbReference type="Pfam" id="PF09411">
    <property type="entry name" value="PagL"/>
    <property type="match status" value="1"/>
</dbReference>
<organism evidence="2">
    <name type="scientific">Oceaniferula spumae</name>
    <dbReference type="NCBI Taxonomy" id="2979115"/>
    <lineage>
        <taxon>Bacteria</taxon>
        <taxon>Pseudomonadati</taxon>
        <taxon>Verrucomicrobiota</taxon>
        <taxon>Verrucomicrobiia</taxon>
        <taxon>Verrucomicrobiales</taxon>
        <taxon>Verrucomicrobiaceae</taxon>
        <taxon>Oceaniferula</taxon>
    </lineage>
</organism>
<dbReference type="EMBL" id="AP026866">
    <property type="protein sequence ID" value="BDS05655.1"/>
    <property type="molecule type" value="Genomic_DNA"/>
</dbReference>
<sequence length="194" mass="21240">MKLHTITLTSLIAATAIISTSSLHADDSSTAIPYSAVPKDFGWQFDSYGLRAGVDAEDDLQLHTYELFATVNTPYSWKIGDKSRLQLNLEGAVGGLVEDDDSGYYVRFGPQLVLNLGDSPFSLVAASGPAYLSEDVFNNMDLGGKLQFFSSLGVDWKLSDCCTIGYRWHHISNAGIHDKNPGLNMHTLGITWKF</sequence>
<name>A0AAT9FI86_9BACT</name>
<evidence type="ECO:0000256" key="1">
    <source>
        <dbReference type="SAM" id="SignalP"/>
    </source>
</evidence>
<dbReference type="InterPro" id="IPR011250">
    <property type="entry name" value="OMP/PagP_B-barrel"/>
</dbReference>
<gene>
    <name evidence="2" type="ORF">NT6N_06950</name>
</gene>
<feature type="chain" id="PRO_5043546346" description="Acyloxyacyl hydrolase" evidence="1">
    <location>
        <begin position="26"/>
        <end position="194"/>
    </location>
</feature>
<dbReference type="KEGG" id="osu:NT6N_06950"/>
<protein>
    <recommendedName>
        <fullName evidence="3">Acyloxyacyl hydrolase</fullName>
    </recommendedName>
</protein>